<sequence length="537" mass="58422">MPVVTLQLGQCGNQLGYSFFQTLANELSASDYGQHALEEYFRPLQYQSNSNLGATGNPSHVARAVMIDMEPKVVQAARATASSSGGWWRYPPKGFLCMQSGAGNNWAHGFHGYGPSVHEDALNLVRREVEACDLLGGFTLLQSMAGGTGAGLGTYVAQALREEYQSSNIINCCVWPYESGEVIVQSYNTLLTLSHLSDLSDGIILMSNEALHRLCQKVFNLPRPSFQDMNSVAAQALANMLLPSQHRPVGAHHVGHENGVSAAPLSAAQRDPRLPPHAKRTSSPGYSPGQSTSSYAPRTPVSTSPSYGSSFREDPGPMEGGYRAGPSVRLLSDIVTHLCCHPHYRLLTLRSIPQLPTNSAEFTTFTWPAMQKRLKQMLVTGSIMEEGMDWSVNLPSSQSPGNSYQPQSTNSPLGRGGGGVDRGVNKVLSNWMVLRGRGADQVDVSDFANPALYPPWAVDPLMASSSTKLFNKYEMSAAMLSNDQACISPVRRMQERAAVMMSARAYVHQYEKFGLGVSDFSACFGHIEDIVERYSML</sequence>
<keyword evidence="8" id="KW-0970">Cilium biogenesis/degradation</keyword>
<evidence type="ECO:0000256" key="13">
    <source>
        <dbReference type="ARBA" id="ARBA00046149"/>
    </source>
</evidence>
<evidence type="ECO:0000256" key="9">
    <source>
        <dbReference type="ARBA" id="ARBA00023134"/>
    </source>
</evidence>
<evidence type="ECO:0000256" key="8">
    <source>
        <dbReference type="ARBA" id="ARBA00022794"/>
    </source>
</evidence>
<dbReference type="SUPFAM" id="SSF52490">
    <property type="entry name" value="Tubulin nucleotide-binding domain-like"/>
    <property type="match status" value="1"/>
</dbReference>
<evidence type="ECO:0000313" key="17">
    <source>
        <dbReference type="EMBL" id="GAX79746.1"/>
    </source>
</evidence>
<feature type="domain" description="Tubulin/FtsZ GTPase" evidence="16">
    <location>
        <begin position="48"/>
        <end position="249"/>
    </location>
</feature>
<evidence type="ECO:0000256" key="11">
    <source>
        <dbReference type="ARBA" id="ARBA00023273"/>
    </source>
</evidence>
<keyword evidence="7 14" id="KW-0547">Nucleotide-binding</keyword>
<dbReference type="Gene3D" id="3.40.50.1440">
    <property type="entry name" value="Tubulin/FtsZ, GTPase domain"/>
    <property type="match status" value="2"/>
</dbReference>
<evidence type="ECO:0000256" key="7">
    <source>
        <dbReference type="ARBA" id="ARBA00022741"/>
    </source>
</evidence>
<dbReference type="InterPro" id="IPR002967">
    <property type="entry name" value="Delta_tubulin"/>
</dbReference>
<dbReference type="GO" id="GO:0005929">
    <property type="term" value="C:cilium"/>
    <property type="evidence" value="ECO:0007669"/>
    <property type="project" value="UniProtKB-SubCell"/>
</dbReference>
<dbReference type="GO" id="GO:0005814">
    <property type="term" value="C:centriole"/>
    <property type="evidence" value="ECO:0007669"/>
    <property type="project" value="UniProtKB-SubCell"/>
</dbReference>
<evidence type="ECO:0000256" key="6">
    <source>
        <dbReference type="ARBA" id="ARBA00022701"/>
    </source>
</evidence>
<dbReference type="PRINTS" id="PR01161">
    <property type="entry name" value="TUBULIN"/>
</dbReference>
<dbReference type="AlphaFoldDB" id="A0A250X9M8"/>
<reference evidence="17 18" key="1">
    <citation type="submission" date="2017-08" db="EMBL/GenBank/DDBJ databases">
        <title>Acidophilic green algal genome provides insights into adaptation to an acidic environment.</title>
        <authorList>
            <person name="Hirooka S."/>
            <person name="Hirose Y."/>
            <person name="Kanesaki Y."/>
            <person name="Higuchi S."/>
            <person name="Fujiwara T."/>
            <person name="Onuma R."/>
            <person name="Era A."/>
            <person name="Ohbayashi R."/>
            <person name="Uzuka A."/>
            <person name="Nozaki H."/>
            <person name="Yoshikawa H."/>
            <person name="Miyagishima S.Y."/>
        </authorList>
    </citation>
    <scope>NUCLEOTIDE SEQUENCE [LARGE SCALE GENOMIC DNA]</scope>
    <source>
        <strain evidence="17 18">NIES-2499</strain>
    </source>
</reference>
<feature type="region of interest" description="Disordered" evidence="15">
    <location>
        <begin position="268"/>
        <end position="321"/>
    </location>
</feature>
<organism evidence="17 18">
    <name type="scientific">Chlamydomonas eustigma</name>
    <dbReference type="NCBI Taxonomy" id="1157962"/>
    <lineage>
        <taxon>Eukaryota</taxon>
        <taxon>Viridiplantae</taxon>
        <taxon>Chlorophyta</taxon>
        <taxon>core chlorophytes</taxon>
        <taxon>Chlorophyceae</taxon>
        <taxon>CS clade</taxon>
        <taxon>Chlamydomonadales</taxon>
        <taxon>Chlamydomonadaceae</taxon>
        <taxon>Chlamydomonas</taxon>
    </lineage>
</organism>
<comment type="subcellular location">
    <subcellularLocation>
        <location evidence="3">Cell projection</location>
        <location evidence="3">Cilium</location>
    </subcellularLocation>
    <subcellularLocation>
        <location evidence="1">Cytoplasm</location>
        <location evidence="1">Cytoskeleton</location>
        <location evidence="1">Microtubule organizing center</location>
        <location evidence="1">Centrosome</location>
        <location evidence="1">Centriole</location>
    </subcellularLocation>
    <subcellularLocation>
        <location evidence="2">Nucleus</location>
    </subcellularLocation>
</comment>
<gene>
    <name evidence="17" type="ORF">CEUSTIGMA_g7187.t1</name>
</gene>
<evidence type="ECO:0000256" key="3">
    <source>
        <dbReference type="ARBA" id="ARBA00004138"/>
    </source>
</evidence>
<evidence type="ECO:0000313" key="18">
    <source>
        <dbReference type="Proteomes" id="UP000232323"/>
    </source>
</evidence>
<dbReference type="GO" id="GO:0005874">
    <property type="term" value="C:microtubule"/>
    <property type="evidence" value="ECO:0007669"/>
    <property type="project" value="UniProtKB-KW"/>
</dbReference>
<dbReference type="GO" id="GO:0030030">
    <property type="term" value="P:cell projection organization"/>
    <property type="evidence" value="ECO:0007669"/>
    <property type="project" value="UniProtKB-KW"/>
</dbReference>
<evidence type="ECO:0000256" key="2">
    <source>
        <dbReference type="ARBA" id="ARBA00004123"/>
    </source>
</evidence>
<dbReference type="GO" id="GO:0007017">
    <property type="term" value="P:microtubule-based process"/>
    <property type="evidence" value="ECO:0007669"/>
    <property type="project" value="InterPro"/>
</dbReference>
<proteinExistence type="inferred from homology"/>
<evidence type="ECO:0000256" key="10">
    <source>
        <dbReference type="ARBA" id="ARBA00023242"/>
    </source>
</evidence>
<dbReference type="PROSITE" id="PS00227">
    <property type="entry name" value="TUBULIN"/>
    <property type="match status" value="1"/>
</dbReference>
<comment type="similarity">
    <text evidence="4 14">Belongs to the tubulin family.</text>
</comment>
<dbReference type="SUPFAM" id="SSF55307">
    <property type="entry name" value="Tubulin C-terminal domain-like"/>
    <property type="match status" value="1"/>
</dbReference>
<keyword evidence="18" id="KW-1185">Reference proteome</keyword>
<comment type="caution">
    <text evidence="17">The sequence shown here is derived from an EMBL/GenBank/DDBJ whole genome shotgun (WGS) entry which is preliminary data.</text>
</comment>
<accession>A0A250X9M8</accession>
<comment type="function">
    <text evidence="13">Acts as a positive regulator of hedgehog signaling and regulates ciliary function.</text>
</comment>
<evidence type="ECO:0000256" key="14">
    <source>
        <dbReference type="RuleBase" id="RU000352"/>
    </source>
</evidence>
<dbReference type="PRINTS" id="PR01224">
    <property type="entry name" value="DELTATUBULIN"/>
</dbReference>
<name>A0A250X9M8_9CHLO</name>
<keyword evidence="11" id="KW-0966">Cell projection</keyword>
<dbReference type="PANTHER" id="PTHR11588">
    <property type="entry name" value="TUBULIN"/>
    <property type="match status" value="1"/>
</dbReference>
<evidence type="ECO:0000256" key="12">
    <source>
        <dbReference type="ARBA" id="ARBA00030594"/>
    </source>
</evidence>
<dbReference type="GO" id="GO:0005200">
    <property type="term" value="F:structural constituent of cytoskeleton"/>
    <property type="evidence" value="ECO:0007669"/>
    <property type="project" value="InterPro"/>
</dbReference>
<dbReference type="OrthoDB" id="10250004at2759"/>
<keyword evidence="6 14" id="KW-0493">Microtubule</keyword>
<dbReference type="Pfam" id="PF00091">
    <property type="entry name" value="Tubulin"/>
    <property type="match status" value="1"/>
</dbReference>
<evidence type="ECO:0000256" key="15">
    <source>
        <dbReference type="SAM" id="MobiDB-lite"/>
    </source>
</evidence>
<dbReference type="Proteomes" id="UP000232323">
    <property type="component" value="Unassembled WGS sequence"/>
</dbReference>
<evidence type="ECO:0000256" key="5">
    <source>
        <dbReference type="ARBA" id="ARBA00014184"/>
    </source>
</evidence>
<dbReference type="InterPro" id="IPR003008">
    <property type="entry name" value="Tubulin_FtsZ_GTPase"/>
</dbReference>
<keyword evidence="9 14" id="KW-0342">GTP-binding</keyword>
<dbReference type="GO" id="GO:0005525">
    <property type="term" value="F:GTP binding"/>
    <property type="evidence" value="ECO:0007669"/>
    <property type="project" value="UniProtKB-UniRule"/>
</dbReference>
<dbReference type="InterPro" id="IPR036525">
    <property type="entry name" value="Tubulin/FtsZ_GTPase_sf"/>
</dbReference>
<dbReference type="SMART" id="SM00864">
    <property type="entry name" value="Tubulin"/>
    <property type="match status" value="1"/>
</dbReference>
<dbReference type="InterPro" id="IPR000217">
    <property type="entry name" value="Tubulin"/>
</dbReference>
<evidence type="ECO:0000256" key="1">
    <source>
        <dbReference type="ARBA" id="ARBA00004114"/>
    </source>
</evidence>
<feature type="region of interest" description="Disordered" evidence="15">
    <location>
        <begin position="391"/>
        <end position="420"/>
    </location>
</feature>
<dbReference type="InterPro" id="IPR008280">
    <property type="entry name" value="Tub_FtsZ_C"/>
</dbReference>
<dbReference type="GO" id="GO:0005634">
    <property type="term" value="C:nucleus"/>
    <property type="evidence" value="ECO:0007669"/>
    <property type="project" value="UniProtKB-SubCell"/>
</dbReference>
<evidence type="ECO:0000256" key="4">
    <source>
        <dbReference type="ARBA" id="ARBA00009636"/>
    </source>
</evidence>
<feature type="compositionally biased region" description="Polar residues" evidence="15">
    <location>
        <begin position="281"/>
        <end position="309"/>
    </location>
</feature>
<dbReference type="InterPro" id="IPR017975">
    <property type="entry name" value="Tubulin_CS"/>
</dbReference>
<feature type="compositionally biased region" description="Polar residues" evidence="15">
    <location>
        <begin position="393"/>
        <end position="412"/>
    </location>
</feature>
<keyword evidence="10" id="KW-0539">Nucleus</keyword>
<protein>
    <recommendedName>
        <fullName evidence="5">Tubulin delta chain</fullName>
    </recommendedName>
    <alternativeName>
        <fullName evidence="12">Delta-tubulin</fullName>
    </alternativeName>
</protein>
<dbReference type="STRING" id="1157962.A0A250X9M8"/>
<evidence type="ECO:0000259" key="16">
    <source>
        <dbReference type="SMART" id="SM00864"/>
    </source>
</evidence>
<dbReference type="EMBL" id="BEGY01000045">
    <property type="protein sequence ID" value="GAX79746.1"/>
    <property type="molecule type" value="Genomic_DNA"/>
</dbReference>
<dbReference type="CDD" id="cd02189">
    <property type="entry name" value="delta_zeta_tubulin-like"/>
    <property type="match status" value="1"/>
</dbReference>